<dbReference type="AlphaFoldDB" id="A0A371G7K4"/>
<feature type="non-terminal residue" evidence="2">
    <location>
        <position position="1"/>
    </location>
</feature>
<dbReference type="Gene3D" id="3.30.420.10">
    <property type="entry name" value="Ribonuclease H-like superfamily/Ribonuclease H"/>
    <property type="match status" value="1"/>
</dbReference>
<dbReference type="InterPro" id="IPR002156">
    <property type="entry name" value="RNaseH_domain"/>
</dbReference>
<dbReference type="OrthoDB" id="1934793at2759"/>
<gene>
    <name evidence="2" type="ORF">CR513_32332</name>
</gene>
<reference evidence="2" key="1">
    <citation type="submission" date="2018-05" db="EMBL/GenBank/DDBJ databases">
        <title>Draft genome of Mucuna pruriens seed.</title>
        <authorList>
            <person name="Nnadi N.E."/>
            <person name="Vos R."/>
            <person name="Hasami M.H."/>
            <person name="Devisetty U.K."/>
            <person name="Aguiy J.C."/>
        </authorList>
    </citation>
    <scope>NUCLEOTIDE SEQUENCE [LARGE SCALE GENOMIC DNA]</scope>
    <source>
        <strain evidence="2">JCA_2017</strain>
    </source>
</reference>
<name>A0A371G7K4_MUCPR</name>
<keyword evidence="3" id="KW-1185">Reference proteome</keyword>
<dbReference type="GO" id="GO:0003676">
    <property type="term" value="F:nucleic acid binding"/>
    <property type="evidence" value="ECO:0007669"/>
    <property type="project" value="InterPro"/>
</dbReference>
<dbReference type="EMBL" id="QJKJ01006543">
    <property type="protein sequence ID" value="RDX86333.1"/>
    <property type="molecule type" value="Genomic_DNA"/>
</dbReference>
<feature type="domain" description="RNase H type-1" evidence="1">
    <location>
        <begin position="108"/>
        <end position="149"/>
    </location>
</feature>
<dbReference type="SUPFAM" id="SSF53098">
    <property type="entry name" value="Ribonuclease H-like"/>
    <property type="match status" value="1"/>
</dbReference>
<dbReference type="Pfam" id="PF13456">
    <property type="entry name" value="RVT_3"/>
    <property type="match status" value="1"/>
</dbReference>
<evidence type="ECO:0000313" key="2">
    <source>
        <dbReference type="EMBL" id="RDX86333.1"/>
    </source>
</evidence>
<protein>
    <recommendedName>
        <fullName evidence="1">RNase H type-1 domain-containing protein</fullName>
    </recommendedName>
</protein>
<comment type="caution">
    <text evidence="2">The sequence shown here is derived from an EMBL/GenBank/DDBJ whole genome shotgun (WGS) entry which is preliminary data.</text>
</comment>
<proteinExistence type="predicted"/>
<accession>A0A371G7K4</accession>
<dbReference type="InterPro" id="IPR012337">
    <property type="entry name" value="RNaseH-like_sf"/>
</dbReference>
<dbReference type="PANTHER" id="PTHR48475">
    <property type="entry name" value="RIBONUCLEASE H"/>
    <property type="match status" value="1"/>
</dbReference>
<organism evidence="2 3">
    <name type="scientific">Mucuna pruriens</name>
    <name type="common">Velvet bean</name>
    <name type="synonym">Dolichos pruriens</name>
    <dbReference type="NCBI Taxonomy" id="157652"/>
    <lineage>
        <taxon>Eukaryota</taxon>
        <taxon>Viridiplantae</taxon>
        <taxon>Streptophyta</taxon>
        <taxon>Embryophyta</taxon>
        <taxon>Tracheophyta</taxon>
        <taxon>Spermatophyta</taxon>
        <taxon>Magnoliopsida</taxon>
        <taxon>eudicotyledons</taxon>
        <taxon>Gunneridae</taxon>
        <taxon>Pentapetalae</taxon>
        <taxon>rosids</taxon>
        <taxon>fabids</taxon>
        <taxon>Fabales</taxon>
        <taxon>Fabaceae</taxon>
        <taxon>Papilionoideae</taxon>
        <taxon>50 kb inversion clade</taxon>
        <taxon>NPAAA clade</taxon>
        <taxon>indigoferoid/millettioid clade</taxon>
        <taxon>Phaseoleae</taxon>
        <taxon>Mucuna</taxon>
    </lineage>
</organism>
<evidence type="ECO:0000259" key="1">
    <source>
        <dbReference type="Pfam" id="PF13456"/>
    </source>
</evidence>
<sequence length="154" mass="17676">MLSHTTRLVAKTNPIKYIFEKPALTGRITRWQMTLSEYDITYVSQKTIKGSALAEHLAYHPLTNPQPLLHEFPNGHIMATMGIGPQPEDEWMMWFNEASNLLGNRIEETRDAKLIPYHDHMKEIIESFDTVTIHHVPREENQMADALATLLALV</sequence>
<dbReference type="Proteomes" id="UP000257109">
    <property type="component" value="Unassembled WGS sequence"/>
</dbReference>
<dbReference type="InterPro" id="IPR036397">
    <property type="entry name" value="RNaseH_sf"/>
</dbReference>
<dbReference type="PANTHER" id="PTHR48475:SF1">
    <property type="entry name" value="RNASE H TYPE-1 DOMAIN-CONTAINING PROTEIN"/>
    <property type="match status" value="1"/>
</dbReference>
<dbReference type="GO" id="GO:0004523">
    <property type="term" value="F:RNA-DNA hybrid ribonuclease activity"/>
    <property type="evidence" value="ECO:0007669"/>
    <property type="project" value="InterPro"/>
</dbReference>
<evidence type="ECO:0000313" key="3">
    <source>
        <dbReference type="Proteomes" id="UP000257109"/>
    </source>
</evidence>